<proteinExistence type="predicted"/>
<evidence type="ECO:0000313" key="3">
    <source>
        <dbReference type="EMBL" id="KAE9031321.1"/>
    </source>
</evidence>
<evidence type="ECO:0000256" key="1">
    <source>
        <dbReference type="SAM" id="MobiDB-lite"/>
    </source>
</evidence>
<dbReference type="Proteomes" id="UP000435112">
    <property type="component" value="Unassembled WGS sequence"/>
</dbReference>
<feature type="compositionally biased region" description="Low complexity" evidence="1">
    <location>
        <begin position="100"/>
        <end position="119"/>
    </location>
</feature>
<sequence length="162" mass="16895">MILYVLFRPSCRAVLDCNNCWPCGTILISSKKFNVFAISPDNDPTRAAGPPAPFTTNLSAAAAALVSPKSEITTSAAASACSAHELASDASRRRIRRSRQPASSSASPQAPRAASRTPAGGVQRAVEVRASDGRDTADALFRVHDQRLGRLAGSSATAASLE</sequence>
<evidence type="ECO:0000313" key="4">
    <source>
        <dbReference type="Proteomes" id="UP000429607"/>
    </source>
</evidence>
<dbReference type="EMBL" id="QXFU01000632">
    <property type="protein sequence ID" value="KAE9026609.1"/>
    <property type="molecule type" value="Genomic_DNA"/>
</dbReference>
<dbReference type="EMBL" id="QXFV01000668">
    <property type="protein sequence ID" value="KAE9031321.1"/>
    <property type="molecule type" value="Genomic_DNA"/>
</dbReference>
<evidence type="ECO:0000313" key="2">
    <source>
        <dbReference type="EMBL" id="KAE9026609.1"/>
    </source>
</evidence>
<reference evidence="4 5" key="1">
    <citation type="submission" date="2018-09" db="EMBL/GenBank/DDBJ databases">
        <title>Genomic investigation of the strawberry pathogen Phytophthora fragariae indicates pathogenicity is determined by transcriptional variation in three key races.</title>
        <authorList>
            <person name="Adams T.M."/>
            <person name="Armitage A.D."/>
            <person name="Sobczyk M.K."/>
            <person name="Bates H.J."/>
            <person name="Dunwell J.M."/>
            <person name="Nellist C.F."/>
            <person name="Harrison R.J."/>
        </authorList>
    </citation>
    <scope>NUCLEOTIDE SEQUENCE [LARGE SCALE GENOMIC DNA]</scope>
    <source>
        <strain evidence="3 4">SCRP249</strain>
        <strain evidence="2 5">SCRP324</strain>
    </source>
</reference>
<dbReference type="AlphaFoldDB" id="A0A6A3M3Z7"/>
<feature type="region of interest" description="Disordered" evidence="1">
    <location>
        <begin position="81"/>
        <end position="137"/>
    </location>
</feature>
<name>A0A6A3M3Z7_9STRA</name>
<gene>
    <name evidence="3" type="ORF">PR001_g11044</name>
    <name evidence="2" type="ORF">PR002_g10875</name>
</gene>
<accession>A0A6A3M3Z7</accession>
<dbReference type="Proteomes" id="UP000429607">
    <property type="component" value="Unassembled WGS sequence"/>
</dbReference>
<protein>
    <submittedName>
        <fullName evidence="2">Uncharacterized protein</fullName>
    </submittedName>
</protein>
<organism evidence="2 5">
    <name type="scientific">Phytophthora rubi</name>
    <dbReference type="NCBI Taxonomy" id="129364"/>
    <lineage>
        <taxon>Eukaryota</taxon>
        <taxon>Sar</taxon>
        <taxon>Stramenopiles</taxon>
        <taxon>Oomycota</taxon>
        <taxon>Peronosporomycetes</taxon>
        <taxon>Peronosporales</taxon>
        <taxon>Peronosporaceae</taxon>
        <taxon>Phytophthora</taxon>
    </lineage>
</organism>
<feature type="compositionally biased region" description="Basic and acidic residues" evidence="1">
    <location>
        <begin position="126"/>
        <end position="137"/>
    </location>
</feature>
<comment type="caution">
    <text evidence="2">The sequence shown here is derived from an EMBL/GenBank/DDBJ whole genome shotgun (WGS) entry which is preliminary data.</text>
</comment>
<evidence type="ECO:0000313" key="5">
    <source>
        <dbReference type="Proteomes" id="UP000435112"/>
    </source>
</evidence>